<dbReference type="HOGENOM" id="CLU_2721943_0_0_1"/>
<evidence type="ECO:0000313" key="1">
    <source>
        <dbReference type="EMBL" id="CCD52056.1"/>
    </source>
</evidence>
<protein>
    <submittedName>
        <fullName evidence="1">Uncharacterized protein</fullName>
    </submittedName>
</protein>
<sequence length="72" mass="8337">MIDTGMFNYDDRDRLQSTNSIIWSELHQYKCEIQGEDEKNEMSASKVLDQQDSHSEATCDCWINLHAISTPL</sequence>
<proteinExistence type="predicted"/>
<name>G2YKA8_BOTF4</name>
<organism evidence="1 2">
    <name type="scientific">Botryotinia fuckeliana (strain T4)</name>
    <name type="common">Noble rot fungus</name>
    <name type="synonym">Botrytis cinerea</name>
    <dbReference type="NCBI Taxonomy" id="999810"/>
    <lineage>
        <taxon>Eukaryota</taxon>
        <taxon>Fungi</taxon>
        <taxon>Dikarya</taxon>
        <taxon>Ascomycota</taxon>
        <taxon>Pezizomycotina</taxon>
        <taxon>Leotiomycetes</taxon>
        <taxon>Helotiales</taxon>
        <taxon>Sclerotiniaceae</taxon>
        <taxon>Botrytis</taxon>
    </lineage>
</organism>
<dbReference type="EMBL" id="FQ790340">
    <property type="protein sequence ID" value="CCD52056.1"/>
    <property type="molecule type" value="Genomic_DNA"/>
</dbReference>
<dbReference type="AlphaFoldDB" id="G2YKA8"/>
<reference evidence="2" key="1">
    <citation type="journal article" date="2011" name="PLoS Genet.">
        <title>Genomic analysis of the necrotrophic fungal pathogens Sclerotinia sclerotiorum and Botrytis cinerea.</title>
        <authorList>
            <person name="Amselem J."/>
            <person name="Cuomo C.A."/>
            <person name="van Kan J.A."/>
            <person name="Viaud M."/>
            <person name="Benito E.P."/>
            <person name="Couloux A."/>
            <person name="Coutinho P.M."/>
            <person name="de Vries R.P."/>
            <person name="Dyer P.S."/>
            <person name="Fillinger S."/>
            <person name="Fournier E."/>
            <person name="Gout L."/>
            <person name="Hahn M."/>
            <person name="Kohn L."/>
            <person name="Lapalu N."/>
            <person name="Plummer K.M."/>
            <person name="Pradier J.M."/>
            <person name="Quevillon E."/>
            <person name="Sharon A."/>
            <person name="Simon A."/>
            <person name="ten Have A."/>
            <person name="Tudzynski B."/>
            <person name="Tudzynski P."/>
            <person name="Wincker P."/>
            <person name="Andrew M."/>
            <person name="Anthouard V."/>
            <person name="Beever R.E."/>
            <person name="Beffa R."/>
            <person name="Benoit I."/>
            <person name="Bouzid O."/>
            <person name="Brault B."/>
            <person name="Chen Z."/>
            <person name="Choquer M."/>
            <person name="Collemare J."/>
            <person name="Cotton P."/>
            <person name="Danchin E.G."/>
            <person name="Da Silva C."/>
            <person name="Gautier A."/>
            <person name="Giraud C."/>
            <person name="Giraud T."/>
            <person name="Gonzalez C."/>
            <person name="Grossetete S."/>
            <person name="Guldener U."/>
            <person name="Henrissat B."/>
            <person name="Howlett B.J."/>
            <person name="Kodira C."/>
            <person name="Kretschmer M."/>
            <person name="Lappartient A."/>
            <person name="Leroch M."/>
            <person name="Levis C."/>
            <person name="Mauceli E."/>
            <person name="Neuveglise C."/>
            <person name="Oeser B."/>
            <person name="Pearson M."/>
            <person name="Poulain J."/>
            <person name="Poussereau N."/>
            <person name="Quesneville H."/>
            <person name="Rascle C."/>
            <person name="Schumacher J."/>
            <person name="Segurens B."/>
            <person name="Sexton A."/>
            <person name="Silva E."/>
            <person name="Sirven C."/>
            <person name="Soanes D.M."/>
            <person name="Talbot N.J."/>
            <person name="Templeton M."/>
            <person name="Yandava C."/>
            <person name="Yarden O."/>
            <person name="Zeng Q."/>
            <person name="Rollins J.A."/>
            <person name="Lebrun M.H."/>
            <person name="Dickman M."/>
        </authorList>
    </citation>
    <scope>NUCLEOTIDE SEQUENCE [LARGE SCALE GENOMIC DNA]</scope>
    <source>
        <strain evidence="2">T4</strain>
    </source>
</reference>
<dbReference type="InParanoid" id="G2YKA8"/>
<evidence type="ECO:0000313" key="2">
    <source>
        <dbReference type="Proteomes" id="UP000008177"/>
    </source>
</evidence>
<accession>G2YKA8</accession>
<dbReference type="Proteomes" id="UP000008177">
    <property type="component" value="Unplaced contigs"/>
</dbReference>
<gene>
    <name evidence="1" type="ORF">BofuT4_uP082150.1</name>
</gene>